<keyword evidence="8" id="KW-1003">Cell membrane</keyword>
<feature type="compositionally biased region" description="Basic and acidic residues" evidence="9">
    <location>
        <begin position="473"/>
        <end position="483"/>
    </location>
</feature>
<dbReference type="InterPro" id="IPR011538">
    <property type="entry name" value="Nuo51_FMN-bd"/>
</dbReference>
<dbReference type="PANTHER" id="PTHR43034">
    <property type="entry name" value="ION-TRANSLOCATING OXIDOREDUCTASE COMPLEX SUBUNIT C"/>
    <property type="match status" value="1"/>
</dbReference>
<dbReference type="OrthoDB" id="9767754at2"/>
<dbReference type="NCBIfam" id="TIGR01945">
    <property type="entry name" value="rnfC"/>
    <property type="match status" value="1"/>
</dbReference>
<comment type="similarity">
    <text evidence="8">Belongs to the 4Fe4S bacterial-type ferredoxin family. RnfC subfamily.</text>
</comment>
<dbReference type="Pfam" id="PF10531">
    <property type="entry name" value="SLBB"/>
    <property type="match status" value="1"/>
</dbReference>
<dbReference type="HAMAP" id="MF_00461">
    <property type="entry name" value="RsxC_RnfC"/>
    <property type="match status" value="1"/>
</dbReference>
<keyword evidence="7 8" id="KW-0411">Iron-sulfur</keyword>
<dbReference type="SUPFAM" id="SSF46548">
    <property type="entry name" value="alpha-helical ferredoxin"/>
    <property type="match status" value="1"/>
</dbReference>
<feature type="binding site" evidence="8">
    <location>
        <position position="431"/>
    </location>
    <ligand>
        <name>[4Fe-4S] cluster</name>
        <dbReference type="ChEBI" id="CHEBI:49883"/>
        <label>1</label>
    </ligand>
</feature>
<dbReference type="InterPro" id="IPR011053">
    <property type="entry name" value="Single_hybrid_motif"/>
</dbReference>
<feature type="binding site" evidence="8">
    <location>
        <position position="385"/>
    </location>
    <ligand>
        <name>[4Fe-4S] cluster</name>
        <dbReference type="ChEBI" id="CHEBI:49883"/>
        <label>1</label>
    </ligand>
</feature>
<feature type="compositionally biased region" description="Basic and acidic residues" evidence="9">
    <location>
        <begin position="529"/>
        <end position="546"/>
    </location>
</feature>
<dbReference type="PANTHER" id="PTHR43034:SF2">
    <property type="entry name" value="ION-TRANSLOCATING OXIDOREDUCTASE COMPLEX SUBUNIT C"/>
    <property type="match status" value="1"/>
</dbReference>
<gene>
    <name evidence="11" type="primary">rsxC</name>
    <name evidence="8" type="synonym">rnfC</name>
    <name evidence="11" type="ORF">FCL40_12700</name>
</gene>
<feature type="compositionally biased region" description="Low complexity" evidence="9">
    <location>
        <begin position="712"/>
        <end position="746"/>
    </location>
</feature>
<dbReference type="InterPro" id="IPR017896">
    <property type="entry name" value="4Fe4S_Fe-S-bd"/>
</dbReference>
<evidence type="ECO:0000259" key="10">
    <source>
        <dbReference type="PROSITE" id="PS51379"/>
    </source>
</evidence>
<dbReference type="Gene3D" id="3.30.70.20">
    <property type="match status" value="1"/>
</dbReference>
<feature type="binding site" evidence="8">
    <location>
        <position position="388"/>
    </location>
    <ligand>
        <name>[4Fe-4S] cluster</name>
        <dbReference type="ChEBI" id="CHEBI:49883"/>
        <label>1</label>
    </ligand>
</feature>
<organism evidence="11 12">
    <name type="scientific">Ferrimonas sediminicola</name>
    <dbReference type="NCBI Taxonomy" id="2569538"/>
    <lineage>
        <taxon>Bacteria</taxon>
        <taxon>Pseudomonadati</taxon>
        <taxon>Pseudomonadota</taxon>
        <taxon>Gammaproteobacteria</taxon>
        <taxon>Alteromonadales</taxon>
        <taxon>Ferrimonadaceae</taxon>
        <taxon>Ferrimonas</taxon>
    </lineage>
</organism>
<dbReference type="GO" id="GO:0009055">
    <property type="term" value="F:electron transfer activity"/>
    <property type="evidence" value="ECO:0007669"/>
    <property type="project" value="InterPro"/>
</dbReference>
<comment type="function">
    <text evidence="8">Part of a membrane-bound complex that couples electron transfer with translocation of ions across the membrane.</text>
</comment>
<feature type="binding site" evidence="8">
    <location>
        <position position="392"/>
    </location>
    <ligand>
        <name>[4Fe-4S] cluster</name>
        <dbReference type="ChEBI" id="CHEBI:49883"/>
        <label>2</label>
    </ligand>
</feature>
<keyword evidence="2 8" id="KW-0004">4Fe-4S</keyword>
<dbReference type="GO" id="GO:0046872">
    <property type="term" value="F:metal ion binding"/>
    <property type="evidence" value="ECO:0007669"/>
    <property type="project" value="UniProtKB-KW"/>
</dbReference>
<dbReference type="InterPro" id="IPR017900">
    <property type="entry name" value="4Fe4S_Fe_S_CS"/>
</dbReference>
<dbReference type="InterPro" id="IPR019554">
    <property type="entry name" value="Soluble_ligand-bd"/>
</dbReference>
<dbReference type="EC" id="7.-.-.-" evidence="8"/>
<evidence type="ECO:0000256" key="1">
    <source>
        <dbReference type="ARBA" id="ARBA00022448"/>
    </source>
</evidence>
<sequence>MHTLIEEIDSGKLWDFPGGIHPPENKELSNQTPIDLLPLPERFYVPVSQHIGQPGSLLVKIGDQVKRGQPLTQPEGMMSLPVHAPTSGTIEAIGQWDSAHPSGLPELTITLRADGKDEWCQRRPISSLEQLSREQIQDKIRLAGIAGLGGATFPSHIKLAPAKPVEVLLINAAECEPYITADDTLMREFAAEIIQGIRVLDTLLTPKRILFGIEDNKPQAIAAIEQAIRNSGYDANHLQVRVIPTKYPSGSEKQLIQVLTGREVPSGKIPAELGMVMQNVGSVFAIKRAIFNDEPLIERVVTVTGERTKQPGNYWVRLGTPIDWLLEQTRFKPQLFGQKVIMGGPMMGFTLPSLKAPVIKSTNCLLLPSKKELPGNARELACIRCGECAKACPAQLQPQELYWHARAQELDKAQAQNLLDCIECGACAYVCPSDIPLVQYYRIAKSAIRHDQQKQQKAEAAKIRFEARQARLEAEKQERENRHKAASARRRSSAPTPDSDAVQAALARIKKAKPSAEGEQDMAALRAQRKAEARAAKAQKAGEDPKKAAVAAAIARAKAKQAQAKGDTSADNGAALPEDRRKAAVAAAIAKAKAKLAQAQGDTSADNGADPTEDRRKAAVAAAIAKAKAKQAQAKGDTSADNGADPTEDRRKAAVAAAIAKAKAKQVQAKGDTSADNEPAPTEDRRKAAVAAAIAKAKAKAKQAAEKDDASADNGAAPTEAAPAADANARKAAVARAIAKAKAKQAAAKEHTQRDAAQKTDDQ</sequence>
<dbReference type="NCBIfam" id="NF003454">
    <property type="entry name" value="PRK05035.1"/>
    <property type="match status" value="1"/>
</dbReference>
<feature type="compositionally biased region" description="Low complexity" evidence="9">
    <location>
        <begin position="619"/>
        <end position="635"/>
    </location>
</feature>
<keyword evidence="1 8" id="KW-0813">Transport</keyword>
<dbReference type="SUPFAM" id="SSF142019">
    <property type="entry name" value="Nqo1 FMN-binding domain-like"/>
    <property type="match status" value="1"/>
</dbReference>
<evidence type="ECO:0000313" key="11">
    <source>
        <dbReference type="EMBL" id="TKB48575.1"/>
    </source>
</evidence>
<evidence type="ECO:0000256" key="7">
    <source>
        <dbReference type="ARBA" id="ARBA00023014"/>
    </source>
</evidence>
<dbReference type="PROSITE" id="PS00198">
    <property type="entry name" value="4FE4S_FER_1"/>
    <property type="match status" value="1"/>
</dbReference>
<feature type="compositionally biased region" description="Low complexity" evidence="9">
    <location>
        <begin position="584"/>
        <end position="599"/>
    </location>
</feature>
<feature type="binding site" evidence="8">
    <location>
        <position position="427"/>
    </location>
    <ligand>
        <name>[4Fe-4S] cluster</name>
        <dbReference type="ChEBI" id="CHEBI:49883"/>
        <label>2</label>
    </ligand>
</feature>
<dbReference type="Pfam" id="PF13375">
    <property type="entry name" value="RnfC_N"/>
    <property type="match status" value="1"/>
</dbReference>
<feature type="region of interest" description="Disordered" evidence="9">
    <location>
        <begin position="473"/>
        <end position="546"/>
    </location>
</feature>
<accession>A0A4U1BCG8</accession>
<protein>
    <recommendedName>
        <fullName evidence="8">Ion-translocating oxidoreductase complex subunit C</fullName>
        <ecNumber evidence="8">7.-.-.-</ecNumber>
    </recommendedName>
    <alternativeName>
        <fullName evidence="8">Rnf electron transport complex subunit C</fullName>
    </alternativeName>
</protein>
<keyword evidence="4 8" id="KW-0677">Repeat</keyword>
<comment type="subunit">
    <text evidence="8">The complex is composed of six subunits: RnfA, RnfB, RnfC, RnfD, RnfE and RnfG.</text>
</comment>
<keyword evidence="8" id="KW-1278">Translocase</keyword>
<feature type="binding site" evidence="8">
    <location>
        <position position="382"/>
    </location>
    <ligand>
        <name>[4Fe-4S] cluster</name>
        <dbReference type="ChEBI" id="CHEBI:49883"/>
        <label>1</label>
    </ligand>
</feature>
<keyword evidence="12" id="KW-1185">Reference proteome</keyword>
<feature type="domain" description="4Fe-4S ferredoxin-type" evidence="10">
    <location>
        <begin position="371"/>
        <end position="402"/>
    </location>
</feature>
<dbReference type="Gene3D" id="3.40.50.11540">
    <property type="entry name" value="NADH-ubiquinone oxidoreductase 51kDa subunit"/>
    <property type="match status" value="1"/>
</dbReference>
<evidence type="ECO:0000256" key="5">
    <source>
        <dbReference type="ARBA" id="ARBA00022982"/>
    </source>
</evidence>
<dbReference type="GO" id="GO:0005886">
    <property type="term" value="C:plasma membrane"/>
    <property type="evidence" value="ECO:0007669"/>
    <property type="project" value="UniProtKB-SubCell"/>
</dbReference>
<dbReference type="Pfam" id="PF01512">
    <property type="entry name" value="Complex1_51K"/>
    <property type="match status" value="1"/>
</dbReference>
<dbReference type="Proteomes" id="UP000305674">
    <property type="component" value="Unassembled WGS sequence"/>
</dbReference>
<dbReference type="EMBL" id="SWCI01000007">
    <property type="protein sequence ID" value="TKB48575.1"/>
    <property type="molecule type" value="Genomic_DNA"/>
</dbReference>
<dbReference type="AlphaFoldDB" id="A0A4U1BCG8"/>
<keyword evidence="5 8" id="KW-0249">Electron transport</keyword>
<dbReference type="InterPro" id="IPR026902">
    <property type="entry name" value="RnfC_N"/>
</dbReference>
<evidence type="ECO:0000256" key="3">
    <source>
        <dbReference type="ARBA" id="ARBA00022723"/>
    </source>
</evidence>
<comment type="cofactor">
    <cofactor evidence="8">
        <name>[4Fe-4S] cluster</name>
        <dbReference type="ChEBI" id="CHEBI:49883"/>
    </cofactor>
    <text evidence="8">Binds 2 [4Fe-4S] clusters per subunit.</text>
</comment>
<evidence type="ECO:0000256" key="8">
    <source>
        <dbReference type="HAMAP-Rule" id="MF_00461"/>
    </source>
</evidence>
<comment type="caution">
    <text evidence="11">The sequence shown here is derived from an EMBL/GenBank/DDBJ whole genome shotgun (WGS) entry which is preliminary data.</text>
</comment>
<keyword evidence="8" id="KW-0472">Membrane</keyword>
<keyword evidence="3 8" id="KW-0479">Metal-binding</keyword>
<dbReference type="Gene3D" id="2.40.50.100">
    <property type="match status" value="1"/>
</dbReference>
<feature type="compositionally biased region" description="Basic and acidic residues" evidence="9">
    <location>
        <begin position="747"/>
        <end position="763"/>
    </location>
</feature>
<feature type="binding site" evidence="8">
    <location>
        <position position="421"/>
    </location>
    <ligand>
        <name>[4Fe-4S] cluster</name>
        <dbReference type="ChEBI" id="CHEBI:49883"/>
        <label>2</label>
    </ligand>
</feature>
<dbReference type="PROSITE" id="PS51379">
    <property type="entry name" value="4FE4S_FER_2"/>
    <property type="match status" value="2"/>
</dbReference>
<reference evidence="11 12" key="1">
    <citation type="submission" date="2019-04" db="EMBL/GenBank/DDBJ databases">
        <authorList>
            <person name="Hwang J.C."/>
        </authorList>
    </citation>
    <scope>NUCLEOTIDE SEQUENCE [LARGE SCALE GENOMIC DNA]</scope>
    <source>
        <strain evidence="11 12">IMCC35001</strain>
    </source>
</reference>
<evidence type="ECO:0000256" key="9">
    <source>
        <dbReference type="SAM" id="MobiDB-lite"/>
    </source>
</evidence>
<feature type="binding site" evidence="8">
    <location>
        <position position="424"/>
    </location>
    <ligand>
        <name>[4Fe-4S] cluster</name>
        <dbReference type="ChEBI" id="CHEBI:49883"/>
        <label>2</label>
    </ligand>
</feature>
<dbReference type="SUPFAM" id="SSF51230">
    <property type="entry name" value="Single hybrid motif"/>
    <property type="match status" value="1"/>
</dbReference>
<name>A0A4U1BCG8_9GAMM</name>
<evidence type="ECO:0000256" key="2">
    <source>
        <dbReference type="ARBA" id="ARBA00022485"/>
    </source>
</evidence>
<feature type="region of interest" description="Disordered" evidence="9">
    <location>
        <begin position="559"/>
        <end position="763"/>
    </location>
</feature>
<dbReference type="GO" id="GO:0022900">
    <property type="term" value="P:electron transport chain"/>
    <property type="evidence" value="ECO:0007669"/>
    <property type="project" value="UniProtKB-UniRule"/>
</dbReference>
<evidence type="ECO:0000256" key="6">
    <source>
        <dbReference type="ARBA" id="ARBA00023004"/>
    </source>
</evidence>
<dbReference type="InterPro" id="IPR010208">
    <property type="entry name" value="Ion_transpt_RnfC/RsxC"/>
</dbReference>
<dbReference type="GO" id="GO:0051539">
    <property type="term" value="F:4 iron, 4 sulfur cluster binding"/>
    <property type="evidence" value="ECO:0007669"/>
    <property type="project" value="UniProtKB-KW"/>
</dbReference>
<feature type="compositionally biased region" description="Low complexity" evidence="9">
    <location>
        <begin position="654"/>
        <end position="670"/>
    </location>
</feature>
<comment type="subcellular location">
    <subcellularLocation>
        <location evidence="8">Cell inner membrane</location>
        <topology evidence="8">Peripheral membrane protein</topology>
    </subcellularLocation>
</comment>
<evidence type="ECO:0000256" key="4">
    <source>
        <dbReference type="ARBA" id="ARBA00022737"/>
    </source>
</evidence>
<dbReference type="InterPro" id="IPR037225">
    <property type="entry name" value="Nuo51_FMN-bd_sf"/>
</dbReference>
<keyword evidence="6 8" id="KW-0408">Iron</keyword>
<evidence type="ECO:0000313" key="12">
    <source>
        <dbReference type="Proteomes" id="UP000305674"/>
    </source>
</evidence>
<feature type="domain" description="4Fe-4S ferredoxin-type" evidence="10">
    <location>
        <begin position="412"/>
        <end position="441"/>
    </location>
</feature>
<dbReference type="Pfam" id="PF12838">
    <property type="entry name" value="Fer4_7"/>
    <property type="match status" value="1"/>
</dbReference>
<proteinExistence type="inferred from homology"/>
<keyword evidence="8" id="KW-0997">Cell inner membrane</keyword>